<comment type="caution">
    <text evidence="1">The sequence shown here is derived from an EMBL/GenBank/DDBJ whole genome shotgun (WGS) entry which is preliminary data.</text>
</comment>
<dbReference type="Proteomes" id="UP000829196">
    <property type="component" value="Unassembled WGS sequence"/>
</dbReference>
<proteinExistence type="predicted"/>
<dbReference type="EMBL" id="JAGYWB010000019">
    <property type="protein sequence ID" value="KAI0488636.1"/>
    <property type="molecule type" value="Genomic_DNA"/>
</dbReference>
<gene>
    <name evidence="1" type="ORF">KFK09_028475</name>
</gene>
<protein>
    <submittedName>
        <fullName evidence="1">Uncharacterized protein</fullName>
    </submittedName>
</protein>
<reference evidence="1" key="1">
    <citation type="journal article" date="2022" name="Front. Genet.">
        <title>Chromosome-Scale Assembly of the Dendrobium nobile Genome Provides Insights Into the Molecular Mechanism of the Biosynthesis of the Medicinal Active Ingredient of Dendrobium.</title>
        <authorList>
            <person name="Xu Q."/>
            <person name="Niu S.-C."/>
            <person name="Li K.-L."/>
            <person name="Zheng P.-J."/>
            <person name="Zhang X.-J."/>
            <person name="Jia Y."/>
            <person name="Liu Y."/>
            <person name="Niu Y.-X."/>
            <person name="Yu L.-H."/>
            <person name="Chen D.-F."/>
            <person name="Zhang G.-Q."/>
        </authorList>
    </citation>
    <scope>NUCLEOTIDE SEQUENCE</scope>
    <source>
        <tissue evidence="1">Leaf</tissue>
    </source>
</reference>
<name>A0A8T3A2Q9_DENNO</name>
<organism evidence="1 2">
    <name type="scientific">Dendrobium nobile</name>
    <name type="common">Orchid</name>
    <dbReference type="NCBI Taxonomy" id="94219"/>
    <lineage>
        <taxon>Eukaryota</taxon>
        <taxon>Viridiplantae</taxon>
        <taxon>Streptophyta</taxon>
        <taxon>Embryophyta</taxon>
        <taxon>Tracheophyta</taxon>
        <taxon>Spermatophyta</taxon>
        <taxon>Magnoliopsida</taxon>
        <taxon>Liliopsida</taxon>
        <taxon>Asparagales</taxon>
        <taxon>Orchidaceae</taxon>
        <taxon>Epidendroideae</taxon>
        <taxon>Malaxideae</taxon>
        <taxon>Dendrobiinae</taxon>
        <taxon>Dendrobium</taxon>
    </lineage>
</organism>
<accession>A0A8T3A2Q9</accession>
<dbReference type="AlphaFoldDB" id="A0A8T3A2Q9"/>
<sequence length="85" mass="10087">MERFLSKILSKICQKYFMFFFPNLHLPPLIYIFESTNLTSLLSHSESTAVHLGPFLVKFLISFHRYDGESCCLSYFLTYLYIFLN</sequence>
<evidence type="ECO:0000313" key="2">
    <source>
        <dbReference type="Proteomes" id="UP000829196"/>
    </source>
</evidence>
<evidence type="ECO:0000313" key="1">
    <source>
        <dbReference type="EMBL" id="KAI0488636.1"/>
    </source>
</evidence>
<keyword evidence="2" id="KW-1185">Reference proteome</keyword>